<dbReference type="CDD" id="cd17919">
    <property type="entry name" value="DEXHc_Snf"/>
    <property type="match status" value="1"/>
</dbReference>
<evidence type="ECO:0000259" key="1">
    <source>
        <dbReference type="PROSITE" id="PS51192"/>
    </source>
</evidence>
<dbReference type="Proteomes" id="UP000604046">
    <property type="component" value="Unassembled WGS sequence"/>
</dbReference>
<dbReference type="Pfam" id="PF00176">
    <property type="entry name" value="SNF2-rel_dom"/>
    <property type="match status" value="1"/>
</dbReference>
<evidence type="ECO:0000313" key="3">
    <source>
        <dbReference type="Proteomes" id="UP000604046"/>
    </source>
</evidence>
<dbReference type="SUPFAM" id="SSF52540">
    <property type="entry name" value="P-loop containing nucleoside triphosphate hydrolases"/>
    <property type="match status" value="1"/>
</dbReference>
<accession>A0A812R7A1</accession>
<feature type="domain" description="Helicase ATP-binding" evidence="1">
    <location>
        <begin position="32"/>
        <end position="203"/>
    </location>
</feature>
<dbReference type="GO" id="GO:0005524">
    <property type="term" value="F:ATP binding"/>
    <property type="evidence" value="ECO:0007669"/>
    <property type="project" value="InterPro"/>
</dbReference>
<dbReference type="EMBL" id="CAJNDS010002313">
    <property type="protein sequence ID" value="CAE7425960.1"/>
    <property type="molecule type" value="Genomic_DNA"/>
</dbReference>
<keyword evidence="3" id="KW-1185">Reference proteome</keyword>
<dbReference type="InterPro" id="IPR038718">
    <property type="entry name" value="SNF2-like_sf"/>
</dbReference>
<evidence type="ECO:0000313" key="2">
    <source>
        <dbReference type="EMBL" id="CAE7425960.1"/>
    </source>
</evidence>
<gene>
    <name evidence="2" type="primary">Smarca1</name>
    <name evidence="2" type="ORF">SNAT2548_LOCUS23177</name>
</gene>
<dbReference type="AlphaFoldDB" id="A0A812R7A1"/>
<dbReference type="Gene3D" id="3.40.50.10810">
    <property type="entry name" value="Tandem AAA-ATPase domain"/>
    <property type="match status" value="1"/>
</dbReference>
<dbReference type="InterPro" id="IPR014001">
    <property type="entry name" value="Helicase_ATP-bd"/>
</dbReference>
<dbReference type="InterPro" id="IPR000330">
    <property type="entry name" value="SNF2_N"/>
</dbReference>
<comment type="caution">
    <text evidence="2">The sequence shown here is derived from an EMBL/GenBank/DDBJ whole genome shotgun (WGS) entry which is preliminary data.</text>
</comment>
<protein>
    <submittedName>
        <fullName evidence="2">Smarca1 protein</fullName>
    </submittedName>
</protein>
<reference evidence="2" key="1">
    <citation type="submission" date="2021-02" db="EMBL/GenBank/DDBJ databases">
        <authorList>
            <person name="Dougan E. K."/>
            <person name="Rhodes N."/>
            <person name="Thang M."/>
            <person name="Chan C."/>
        </authorList>
    </citation>
    <scope>NUCLEOTIDE SEQUENCE</scope>
</reference>
<dbReference type="InterPro" id="IPR027417">
    <property type="entry name" value="P-loop_NTPase"/>
</dbReference>
<dbReference type="OrthoDB" id="448448at2759"/>
<dbReference type="PANTHER" id="PTHR10799">
    <property type="entry name" value="SNF2/RAD54 HELICASE FAMILY"/>
    <property type="match status" value="1"/>
</dbReference>
<dbReference type="SMART" id="SM00487">
    <property type="entry name" value="DEXDc"/>
    <property type="match status" value="1"/>
</dbReference>
<name>A0A812R7A1_9DINO</name>
<proteinExistence type="predicted"/>
<organism evidence="2 3">
    <name type="scientific">Symbiodinium natans</name>
    <dbReference type="NCBI Taxonomy" id="878477"/>
    <lineage>
        <taxon>Eukaryota</taxon>
        <taxon>Sar</taxon>
        <taxon>Alveolata</taxon>
        <taxon>Dinophyceae</taxon>
        <taxon>Suessiales</taxon>
        <taxon>Symbiodiniaceae</taxon>
        <taxon>Symbiodinium</taxon>
    </lineage>
</organism>
<dbReference type="PROSITE" id="PS51192">
    <property type="entry name" value="HELICASE_ATP_BIND_1"/>
    <property type="match status" value="1"/>
</dbReference>
<sequence>MGEPCAPDVRTLDPHSASAAERLFDRMMVGSGEGFFDRCGGILADDMGLGPRKTLMTLCFLSYLKVKERIPGPALVVVPLSCAGNWLREARKFVPHLSIAKVCGSSKEKSFSLDDDDIWFGMKDIIVTTYETLPHLAGPEDFFGRVFWKAVILDEAHRAKSSTSKIREALEMTQSASRFLLTGTPLQNNLKELHALLKFLWPDVLAKQSEVFENAIQLPELAAKALFLARCRCEVQGLSWISAKQVSRDLSKPV</sequence>